<comment type="subcellular location">
    <subcellularLocation>
        <location evidence="1">Nucleus</location>
    </subcellularLocation>
</comment>
<accession>A0A8S2B7E0</accession>
<organism evidence="9 10">
    <name type="scientific">Arabidopsis arenosa</name>
    <name type="common">Sand rock-cress</name>
    <name type="synonym">Cardaminopsis arenosa</name>
    <dbReference type="NCBI Taxonomy" id="38785"/>
    <lineage>
        <taxon>Eukaryota</taxon>
        <taxon>Viridiplantae</taxon>
        <taxon>Streptophyta</taxon>
        <taxon>Embryophyta</taxon>
        <taxon>Tracheophyta</taxon>
        <taxon>Spermatophyta</taxon>
        <taxon>Magnoliopsida</taxon>
        <taxon>eudicotyledons</taxon>
        <taxon>Gunneridae</taxon>
        <taxon>Pentapetalae</taxon>
        <taxon>rosids</taxon>
        <taxon>malvids</taxon>
        <taxon>Brassicales</taxon>
        <taxon>Brassicaceae</taxon>
        <taxon>Camelineae</taxon>
        <taxon>Arabidopsis</taxon>
    </lineage>
</organism>
<comment type="similarity">
    <text evidence="2">Belongs to the SCC4/mau-2 family.</text>
</comment>
<evidence type="ECO:0000256" key="1">
    <source>
        <dbReference type="ARBA" id="ARBA00004123"/>
    </source>
</evidence>
<dbReference type="GO" id="GO:0051301">
    <property type="term" value="P:cell division"/>
    <property type="evidence" value="ECO:0007669"/>
    <property type="project" value="UniProtKB-KW"/>
</dbReference>
<dbReference type="InterPro" id="IPR019734">
    <property type="entry name" value="TPR_rpt"/>
</dbReference>
<dbReference type="Pfam" id="PF10345">
    <property type="entry name" value="Cohesin_load"/>
    <property type="match status" value="1"/>
</dbReference>
<keyword evidence="4" id="KW-0498">Mitosis</keyword>
<evidence type="ECO:0000256" key="3">
    <source>
        <dbReference type="ARBA" id="ARBA00022618"/>
    </source>
</evidence>
<evidence type="ECO:0000256" key="8">
    <source>
        <dbReference type="SAM" id="Coils"/>
    </source>
</evidence>
<dbReference type="Gene3D" id="1.25.40.10">
    <property type="entry name" value="Tetratricopeptide repeat domain"/>
    <property type="match status" value="1"/>
</dbReference>
<keyword evidence="7" id="KW-0131">Cell cycle</keyword>
<sequence>MEGAAVAEGLWGLADHHQKLGDIGKTIKCLEAICQSQISFLPLVEVKSRLRVSALLLRYSHNVSQAKSHLERSLLLLKSIPSSYDLKFRTYSLLSHCYHLLASFPPQRNLLLKALELASSVPQDVSAYLWSCNFNSQLANTFIIQADFPSSLSALESGFLSASHICFPELQMFFTASMLHVHIMQWTDDYSVEKAVQRCDEIWQTISSDKTDRCPGLFFYNEMLHVFYRLRLCDYKNAQHHVDRLDQAMNAHSHKMQEIQQLLDELSSLNLSLSRYDLPSRERSALSARQSQLQDRVNAVSPSSTTDNSLEPAYFGNIDRGWTERLLLSPSPIDGEWLPKSAIYALVHLMVVISGRPKGLFKECSKRIESGLQIIQDELIKLGITDEVREADLRHTAIWMSRVFLMLQMQFLENRVALELTRSDYVEAEEALVEMKNLFTRFPTILQASECVIEMLRGQYSHSVGCYSEAAFHCIEATKLTESISMQASCQAFAAVSYLTIGDAESSSKALDLIGPLNGMTNSLSGVREEASILFAYGLLLMKQRDLQEARNRLAKGLQIAHNHMGNLQLVAQYLTLLGNLALSLHDTVQAREILRSSLTLAKKLYDIPTQLWVLSIFTALYQQLGEKGNEMENEEFRKKKWDELQSRLAEARGSIHHIELVAKARIELHQIDDAQEQSLVASGQSMQANLDIPESVGIEGPSPAPSSSRLVVEAALCLASISVLFSALQTLGVVGVLVMNGTKQVHLPKRRTASMTSVLGVDGVPRVCWLYTTEPSEYS</sequence>
<keyword evidence="3" id="KW-0132">Cell division</keyword>
<evidence type="ECO:0000256" key="4">
    <source>
        <dbReference type="ARBA" id="ARBA00022776"/>
    </source>
</evidence>
<evidence type="ECO:0000313" key="9">
    <source>
        <dbReference type="EMBL" id="CAE6234346.1"/>
    </source>
</evidence>
<dbReference type="FunFam" id="1.25.40.10:FF:000614">
    <property type="entry name" value="Sister chromatid cohesion protein SCC4"/>
    <property type="match status" value="1"/>
</dbReference>
<dbReference type="GO" id="GO:0007059">
    <property type="term" value="P:chromosome segregation"/>
    <property type="evidence" value="ECO:0007669"/>
    <property type="project" value="UniProtKB-KW"/>
</dbReference>
<dbReference type="EMBL" id="LR999458">
    <property type="protein sequence ID" value="CAE6234346.1"/>
    <property type="molecule type" value="Genomic_DNA"/>
</dbReference>
<protein>
    <submittedName>
        <fullName evidence="9">Uncharacterized protein</fullName>
    </submittedName>
</protein>
<gene>
    <name evidence="9" type="ORF">AARE701A_LOCUS21218</name>
</gene>
<keyword evidence="10" id="KW-1185">Reference proteome</keyword>
<evidence type="ECO:0000256" key="6">
    <source>
        <dbReference type="ARBA" id="ARBA00023242"/>
    </source>
</evidence>
<name>A0A8S2B7E0_ARAAE</name>
<feature type="coiled-coil region" evidence="8">
    <location>
        <begin position="242"/>
        <end position="269"/>
    </location>
</feature>
<dbReference type="AlphaFoldDB" id="A0A8S2B7E0"/>
<dbReference type="InterPro" id="IPR019440">
    <property type="entry name" value="MAU2"/>
</dbReference>
<keyword evidence="8" id="KW-0175">Coiled coil</keyword>
<dbReference type="GO" id="GO:0005634">
    <property type="term" value="C:nucleus"/>
    <property type="evidence" value="ECO:0007669"/>
    <property type="project" value="UniProtKB-SubCell"/>
</dbReference>
<dbReference type="SUPFAM" id="SSF48452">
    <property type="entry name" value="TPR-like"/>
    <property type="match status" value="1"/>
</dbReference>
<keyword evidence="5" id="KW-0159">Chromosome partition</keyword>
<evidence type="ECO:0000256" key="2">
    <source>
        <dbReference type="ARBA" id="ARBA00008585"/>
    </source>
</evidence>
<dbReference type="InterPro" id="IPR011990">
    <property type="entry name" value="TPR-like_helical_dom_sf"/>
</dbReference>
<dbReference type="Proteomes" id="UP000682877">
    <property type="component" value="Chromosome 8"/>
</dbReference>
<evidence type="ECO:0000313" key="10">
    <source>
        <dbReference type="Proteomes" id="UP000682877"/>
    </source>
</evidence>
<evidence type="ECO:0000256" key="7">
    <source>
        <dbReference type="ARBA" id="ARBA00023306"/>
    </source>
</evidence>
<reference evidence="9" key="1">
    <citation type="submission" date="2021-01" db="EMBL/GenBank/DDBJ databases">
        <authorList>
            <person name="Bezrukov I."/>
        </authorList>
    </citation>
    <scope>NUCLEOTIDE SEQUENCE</scope>
</reference>
<keyword evidence="6" id="KW-0539">Nucleus</keyword>
<dbReference type="PANTHER" id="PTHR21394">
    <property type="entry name" value="MAU2 CHROMATID COHESION FACTOR HOMOLOG"/>
    <property type="match status" value="1"/>
</dbReference>
<dbReference type="GO" id="GO:0007064">
    <property type="term" value="P:mitotic sister chromatid cohesion"/>
    <property type="evidence" value="ECO:0007669"/>
    <property type="project" value="InterPro"/>
</dbReference>
<proteinExistence type="inferred from homology"/>
<dbReference type="SMART" id="SM00028">
    <property type="entry name" value="TPR"/>
    <property type="match status" value="3"/>
</dbReference>
<evidence type="ECO:0000256" key="5">
    <source>
        <dbReference type="ARBA" id="ARBA00022829"/>
    </source>
</evidence>